<keyword evidence="7" id="KW-0282">Flagellum</keyword>
<dbReference type="GO" id="GO:0009427">
    <property type="term" value="C:bacterial-type flagellum basal body, distal rod, L ring"/>
    <property type="evidence" value="ECO:0007669"/>
    <property type="project" value="InterPro"/>
</dbReference>
<keyword evidence="7" id="KW-0969">Cilium</keyword>
<evidence type="ECO:0000256" key="2">
    <source>
        <dbReference type="ARBA" id="ARBA00004442"/>
    </source>
</evidence>
<evidence type="ECO:0000313" key="7">
    <source>
        <dbReference type="EMBL" id="MPN28137.1"/>
    </source>
</evidence>
<dbReference type="GO" id="GO:0009279">
    <property type="term" value="C:cell outer membrane"/>
    <property type="evidence" value="ECO:0007669"/>
    <property type="project" value="UniProtKB-SubCell"/>
</dbReference>
<proteinExistence type="predicted"/>
<keyword evidence="5" id="KW-0975">Bacterial flagellum</keyword>
<reference evidence="7" key="1">
    <citation type="submission" date="2019-08" db="EMBL/GenBank/DDBJ databases">
        <authorList>
            <person name="Kucharzyk K."/>
            <person name="Murdoch R.W."/>
            <person name="Higgins S."/>
            <person name="Loffler F."/>
        </authorList>
    </citation>
    <scope>NUCLEOTIDE SEQUENCE</scope>
</reference>
<evidence type="ECO:0000256" key="4">
    <source>
        <dbReference type="ARBA" id="ARBA00023136"/>
    </source>
</evidence>
<dbReference type="Pfam" id="PF02107">
    <property type="entry name" value="FlgH"/>
    <property type="match status" value="1"/>
</dbReference>
<evidence type="ECO:0000256" key="3">
    <source>
        <dbReference type="ARBA" id="ARBA00022729"/>
    </source>
</evidence>
<sequence>MTNNIIKIFILSICVLITLNIANSQQTNQRKFDNVRQRSLISDYKAMGVGDAIKVLIVEETEAGNSTGTTEGRNSGLTAEAGVAVDKSTNIAVNGNIGTGNNFKSNGVNTRKETIRSQLTAKVVGEDERGNLIIEGKRKTKVDGEEQTITLKGLVRSADIRSDNSIYSYNIMDLELSVEGEGNASKMKQPGLFTKFFRLLF</sequence>
<dbReference type="AlphaFoldDB" id="A0A645GMN8"/>
<evidence type="ECO:0000256" key="6">
    <source>
        <dbReference type="ARBA" id="ARBA00023237"/>
    </source>
</evidence>
<dbReference type="GO" id="GO:0003774">
    <property type="term" value="F:cytoskeletal motor activity"/>
    <property type="evidence" value="ECO:0007669"/>
    <property type="project" value="InterPro"/>
</dbReference>
<organism evidence="7">
    <name type="scientific">bioreactor metagenome</name>
    <dbReference type="NCBI Taxonomy" id="1076179"/>
    <lineage>
        <taxon>unclassified sequences</taxon>
        <taxon>metagenomes</taxon>
        <taxon>ecological metagenomes</taxon>
    </lineage>
</organism>
<dbReference type="PANTHER" id="PTHR34933">
    <property type="entry name" value="FLAGELLAR L-RING PROTEIN"/>
    <property type="match status" value="1"/>
</dbReference>
<keyword evidence="6" id="KW-0998">Cell outer membrane</keyword>
<dbReference type="PRINTS" id="PR01008">
    <property type="entry name" value="FLGLRINGFLGH"/>
</dbReference>
<keyword evidence="3" id="KW-0732">Signal</keyword>
<comment type="caution">
    <text evidence="7">The sequence shown here is derived from an EMBL/GenBank/DDBJ whole genome shotgun (WGS) entry which is preliminary data.</text>
</comment>
<keyword evidence="4" id="KW-0472">Membrane</keyword>
<name>A0A645GMN8_9ZZZZ</name>
<evidence type="ECO:0000256" key="1">
    <source>
        <dbReference type="ARBA" id="ARBA00004365"/>
    </source>
</evidence>
<evidence type="ECO:0000256" key="5">
    <source>
        <dbReference type="ARBA" id="ARBA00023143"/>
    </source>
</evidence>
<gene>
    <name evidence="7" type="primary">flgH_8</name>
    <name evidence="7" type="ORF">SDC9_175576</name>
</gene>
<dbReference type="InterPro" id="IPR000527">
    <property type="entry name" value="Flag_Lring"/>
</dbReference>
<accession>A0A645GMN8</accession>
<comment type="subcellular location">
    <subcellularLocation>
        <location evidence="1">Bacterial flagellum</location>
    </subcellularLocation>
    <subcellularLocation>
        <location evidence="2">Cell outer membrane</location>
    </subcellularLocation>
</comment>
<dbReference type="GO" id="GO:0071973">
    <property type="term" value="P:bacterial-type flagellum-dependent cell motility"/>
    <property type="evidence" value="ECO:0007669"/>
    <property type="project" value="InterPro"/>
</dbReference>
<protein>
    <submittedName>
        <fullName evidence="7">Flagellar L-ring protein</fullName>
    </submittedName>
</protein>
<dbReference type="EMBL" id="VSSQ01078303">
    <property type="protein sequence ID" value="MPN28137.1"/>
    <property type="molecule type" value="Genomic_DNA"/>
</dbReference>
<keyword evidence="7" id="KW-0966">Cell projection</keyword>
<dbReference type="PANTHER" id="PTHR34933:SF1">
    <property type="entry name" value="FLAGELLAR L-RING PROTEIN"/>
    <property type="match status" value="1"/>
</dbReference>